<dbReference type="Pfam" id="PF08757">
    <property type="entry name" value="CotH"/>
    <property type="match status" value="1"/>
</dbReference>
<dbReference type="OrthoDB" id="9803752at2"/>
<reference evidence="1 2" key="1">
    <citation type="journal article" date="2011" name="J. Microbiol.">
        <title>Gramella jeungdoensis sp. nov., isolated from a solar saltern in Korea.</title>
        <authorList>
            <person name="Joung Y."/>
            <person name="Kim H."/>
            <person name="Jang T."/>
            <person name="Ahn T.S."/>
            <person name="Joh K."/>
        </authorList>
    </citation>
    <scope>NUCLEOTIDE SEQUENCE [LARGE SCALE GENOMIC DNA]</scope>
    <source>
        <strain evidence="1 2">KCTC 23123</strain>
    </source>
</reference>
<keyword evidence="1" id="KW-0946">Virion</keyword>
<evidence type="ECO:0000313" key="2">
    <source>
        <dbReference type="Proteomes" id="UP000298517"/>
    </source>
</evidence>
<name>A0A4Y8ATX0_9FLAO</name>
<protein>
    <submittedName>
        <fullName evidence="1">Spore coat protein CotH</fullName>
    </submittedName>
</protein>
<evidence type="ECO:0000313" key="1">
    <source>
        <dbReference type="EMBL" id="TEW75307.1"/>
    </source>
</evidence>
<comment type="caution">
    <text evidence="1">The sequence shown here is derived from an EMBL/GenBank/DDBJ whole genome shotgun (WGS) entry which is preliminary data.</text>
</comment>
<organism evidence="1 2">
    <name type="scientific">Gramella jeungdoensis</name>
    <dbReference type="NCBI Taxonomy" id="708091"/>
    <lineage>
        <taxon>Bacteria</taxon>
        <taxon>Pseudomonadati</taxon>
        <taxon>Bacteroidota</taxon>
        <taxon>Flavobacteriia</taxon>
        <taxon>Flavobacteriales</taxon>
        <taxon>Flavobacteriaceae</taxon>
        <taxon>Christiangramia</taxon>
    </lineage>
</organism>
<dbReference type="PROSITE" id="PS51257">
    <property type="entry name" value="PROKAR_LIPOPROTEIN"/>
    <property type="match status" value="1"/>
</dbReference>
<keyword evidence="1" id="KW-0167">Capsid protein</keyword>
<dbReference type="AlphaFoldDB" id="A0A4Y8ATX0"/>
<proteinExistence type="predicted"/>
<accession>A0A4Y8ATX0</accession>
<keyword evidence="2" id="KW-1185">Reference proteome</keyword>
<dbReference type="RefSeq" id="WP_134247677.1">
    <property type="nucleotide sequence ID" value="NZ_SNQI01000002.1"/>
</dbReference>
<dbReference type="EMBL" id="SNQI01000002">
    <property type="protein sequence ID" value="TEW75307.1"/>
    <property type="molecule type" value="Genomic_DNA"/>
</dbReference>
<sequence>MHKLFKQSNLIYFYLIISFISVVGCTKNETSSLPEIEDTNLVFESLVFEKKNNPNLSEDIVFDITDGIINGKLKKYFFNAIPTFSTNATIVEINGLEQISEKNSVDFRKLITYNLKSASGTVKAYTVNISWDDALAHIYFNTEGGAPIISKDDYLYGVLTIDGQSRYEDLVIDSRIKGRGNSTWVLPKKPYKLKLSEDASILGLAPEKDWVLLADYLDGTHLLNAVAFKVGQMLEMPFTNTIIPVEVTINNEYQGLYNLTEQVEVKSNRVNVGKDGLLLELDANYDEEWQFKSATYNLPVLIKDPELDNTSELAAIKSDFETLEELIAADNFPNNNYRDYIDDISIAKYLIVYMLTLNEEINHPKSTYIHKTATGKYTMGPLWDFDWGYGYEGTGWHFNNYNKDLFWSNPSKGTKFFTRLMSDPIIEALIKEYWEDFKANHYSDLMDYINEYDFITQGAKARNSSLWPHNNEKDVDKLKQWIENRISYMNTFINNL</sequence>
<dbReference type="Proteomes" id="UP000298517">
    <property type="component" value="Unassembled WGS sequence"/>
</dbReference>
<gene>
    <name evidence="1" type="ORF">E2488_07265</name>
</gene>
<dbReference type="InterPro" id="IPR014867">
    <property type="entry name" value="Spore_coat_CotH_CotH2/3/7"/>
</dbReference>